<accession>A0A316UB81</accession>
<dbReference type="GO" id="GO:0030515">
    <property type="term" value="F:snoRNA binding"/>
    <property type="evidence" value="ECO:0007669"/>
    <property type="project" value="InterPro"/>
</dbReference>
<dbReference type="InterPro" id="IPR013949">
    <property type="entry name" value="Utp6"/>
</dbReference>
<evidence type="ECO:0000259" key="6">
    <source>
        <dbReference type="Pfam" id="PF08640"/>
    </source>
</evidence>
<comment type="subcellular location">
    <subcellularLocation>
        <location evidence="1">Nucleus</location>
        <location evidence="1">Nucleolus</location>
    </subcellularLocation>
</comment>
<dbReference type="InterPro" id="IPR055347">
    <property type="entry name" value="UTP6_N"/>
</dbReference>
<evidence type="ECO:0000313" key="7">
    <source>
        <dbReference type="EMBL" id="PWN22477.1"/>
    </source>
</evidence>
<keyword evidence="4" id="KW-0539">Nucleus</keyword>
<sequence length="1042" mass="115203">MDRVQYHLERLLPTLQLLSQLSLLSATELQALTHTRRHHETALITPASSPATFLQYVAFELDVEKLVLLRISRAGKDPETGDDRVTVKDRSMLRRGMEKHIISIWQRLIAKKARKEPNVYSLYLDFLQQRKMRRVYGEVAAQGLSMHPSEAALWIRVADWELNNNTDASAARITLLRGIRLNTSMAEQSSNGQQHQPPSKGGAARRKKMKMSNGAASQEVEFASVSSSDAARLSLHSLPTSSTRNVLDLWVQYFRMELVFLERLRRRWAVLGINATSQPTQEASTEAQEEATSPDGEEEDQGGEGIESSGGNSAMQKIRQGDEDEDGGAAQSASVAAAATAPSKVLSGALPLAIFSSALALTASSQEESIIKKAGPSLPAQARLAFILAVTEEVQKFPFARLSGEDSSKGDRREDGEELRSALLQGMALALSPLAQQSPGNAKVLTLARQSTSLRTLTEDLNRRSQEEARLFLSEEERREEDRKELAVASVLRPSYLGSGAAAGYEQASWTRSMGEASGLLIDFKTGQKENREREAEQTEEQLLSQFSLLLRSLADGSSAGTPSGQVQLLLARKIKEILDDMRNSDGDSLASLRMKVAWSIWRVYAYLPFSKNKEDSADEESSPSFSPFEIGLGAQARQDPLLPYLASTLQRIGQEQIRTSTAEQQEVRLLTLIFRYQKLLHTQALAQEGEEDKVTEAWDELLSIIKEREASSPLLERCFTHLHARVWSSKCAWQSLLRDTNLDEEEEETGGLAFWSSLLDLTSSSLKTSVSPYARVARKTFKLFHLWCLSLPSSSSTKLVKALESLVRLTRGPLVGSASPTLEERKQDQELHDEALYVYIIKSSSSSSTLSTHPKEQVKILTDTHKSSPSLHVYFRLLDDRFLLAATRAEVFTSLQTLAGNRAASFFSPSSDRAGRGPQKGGEVAGEEERADLLEAFGRLFRNALYPVGVEEVDVKNGEGSKSKAGDTRGAVHLLHLARRAGRGEERWEAEVEAVWASVCHAEEEQEEEEEVESGESGESDSEEEEEEDSESGSEASDDDE</sequence>
<evidence type="ECO:0000256" key="1">
    <source>
        <dbReference type="ARBA" id="ARBA00004604"/>
    </source>
</evidence>
<evidence type="ECO:0000256" key="4">
    <source>
        <dbReference type="ARBA" id="ARBA00023242"/>
    </source>
</evidence>
<organism evidence="7 8">
    <name type="scientific">Pseudomicrostroma glucosiphilum</name>
    <dbReference type="NCBI Taxonomy" id="1684307"/>
    <lineage>
        <taxon>Eukaryota</taxon>
        <taxon>Fungi</taxon>
        <taxon>Dikarya</taxon>
        <taxon>Basidiomycota</taxon>
        <taxon>Ustilaginomycotina</taxon>
        <taxon>Exobasidiomycetes</taxon>
        <taxon>Microstromatales</taxon>
        <taxon>Microstromatales incertae sedis</taxon>
        <taxon>Pseudomicrostroma</taxon>
    </lineage>
</organism>
<dbReference type="GO" id="GO:0032040">
    <property type="term" value="C:small-subunit processome"/>
    <property type="evidence" value="ECO:0007669"/>
    <property type="project" value="TreeGrafter"/>
</dbReference>
<feature type="region of interest" description="Disordered" evidence="5">
    <location>
        <begin position="1001"/>
        <end position="1042"/>
    </location>
</feature>
<dbReference type="STRING" id="1684307.A0A316UB81"/>
<feature type="region of interest" description="Disordered" evidence="5">
    <location>
        <begin position="907"/>
        <end position="926"/>
    </location>
</feature>
<dbReference type="Proteomes" id="UP000245942">
    <property type="component" value="Unassembled WGS sequence"/>
</dbReference>
<evidence type="ECO:0000313" key="8">
    <source>
        <dbReference type="Proteomes" id="UP000245942"/>
    </source>
</evidence>
<dbReference type="AlphaFoldDB" id="A0A316UB81"/>
<dbReference type="Gene3D" id="1.25.40.10">
    <property type="entry name" value="Tetratricopeptide repeat domain"/>
    <property type="match status" value="1"/>
</dbReference>
<dbReference type="GeneID" id="37013732"/>
<proteinExistence type="predicted"/>
<protein>
    <recommendedName>
        <fullName evidence="6">U3 small nucleolar RNA-associated protein 6 N-terminal domain-containing protein</fullName>
    </recommendedName>
</protein>
<dbReference type="GO" id="GO:0034388">
    <property type="term" value="C:Pwp2p-containing subcomplex of 90S preribosome"/>
    <property type="evidence" value="ECO:0007669"/>
    <property type="project" value="TreeGrafter"/>
</dbReference>
<dbReference type="RefSeq" id="XP_025349637.1">
    <property type="nucleotide sequence ID" value="XM_025491998.1"/>
</dbReference>
<reference evidence="7 8" key="1">
    <citation type="journal article" date="2018" name="Mol. Biol. Evol.">
        <title>Broad Genomic Sampling Reveals a Smut Pathogenic Ancestry of the Fungal Clade Ustilaginomycotina.</title>
        <authorList>
            <person name="Kijpornyongpan T."/>
            <person name="Mondo S.J."/>
            <person name="Barry K."/>
            <person name="Sandor L."/>
            <person name="Lee J."/>
            <person name="Lipzen A."/>
            <person name="Pangilinan J."/>
            <person name="LaButti K."/>
            <person name="Hainaut M."/>
            <person name="Henrissat B."/>
            <person name="Grigoriev I.V."/>
            <person name="Spatafora J.W."/>
            <person name="Aime M.C."/>
        </authorList>
    </citation>
    <scope>NUCLEOTIDE SEQUENCE [LARGE SCALE GENOMIC DNA]</scope>
    <source>
        <strain evidence="7 8">MCA 4718</strain>
    </source>
</reference>
<keyword evidence="3" id="KW-0677">Repeat</keyword>
<feature type="region of interest" description="Disordered" evidence="5">
    <location>
        <begin position="185"/>
        <end position="216"/>
    </location>
</feature>
<dbReference type="InterPro" id="IPR011990">
    <property type="entry name" value="TPR-like_helical_dom_sf"/>
</dbReference>
<feature type="compositionally biased region" description="Polar residues" evidence="5">
    <location>
        <begin position="185"/>
        <end position="197"/>
    </location>
</feature>
<evidence type="ECO:0000256" key="2">
    <source>
        <dbReference type="ARBA" id="ARBA00022552"/>
    </source>
</evidence>
<dbReference type="PANTHER" id="PTHR23271:SF1">
    <property type="entry name" value="U3 SMALL NUCLEOLAR RNA-ASSOCIATED PROTEIN 6 HOMOLOG"/>
    <property type="match status" value="1"/>
</dbReference>
<dbReference type="OrthoDB" id="28112at2759"/>
<feature type="region of interest" description="Disordered" evidence="5">
    <location>
        <begin position="277"/>
        <end position="333"/>
    </location>
</feature>
<feature type="domain" description="U3 small nucleolar RNA-associated protein 6 N-terminal" evidence="6">
    <location>
        <begin position="8"/>
        <end position="82"/>
    </location>
</feature>
<dbReference type="Pfam" id="PF08640">
    <property type="entry name" value="U3_assoc_6"/>
    <property type="match status" value="1"/>
</dbReference>
<dbReference type="PANTHER" id="PTHR23271">
    <property type="entry name" value="HEPATOCELLULAR CARCINOMA-ASSOCIATED ANTIGEN 66"/>
    <property type="match status" value="1"/>
</dbReference>
<name>A0A316UB81_9BASI</name>
<evidence type="ECO:0000256" key="5">
    <source>
        <dbReference type="SAM" id="MobiDB-lite"/>
    </source>
</evidence>
<evidence type="ECO:0000256" key="3">
    <source>
        <dbReference type="ARBA" id="ARBA00022737"/>
    </source>
</evidence>
<keyword evidence="2" id="KW-0698">rRNA processing</keyword>
<keyword evidence="8" id="KW-1185">Reference proteome</keyword>
<gene>
    <name evidence="7" type="ORF">BCV69DRAFT_281469</name>
</gene>
<dbReference type="EMBL" id="KZ819323">
    <property type="protein sequence ID" value="PWN22477.1"/>
    <property type="molecule type" value="Genomic_DNA"/>
</dbReference>
<feature type="compositionally biased region" description="Acidic residues" evidence="5">
    <location>
        <begin position="1005"/>
        <end position="1042"/>
    </location>
</feature>
<feature type="compositionally biased region" description="Low complexity" evidence="5">
    <location>
        <begin position="278"/>
        <end position="294"/>
    </location>
</feature>
<dbReference type="GO" id="GO:0000462">
    <property type="term" value="P:maturation of SSU-rRNA from tricistronic rRNA transcript (SSU-rRNA, 5.8S rRNA, LSU-rRNA)"/>
    <property type="evidence" value="ECO:0007669"/>
    <property type="project" value="InterPro"/>
</dbReference>